<evidence type="ECO:0000313" key="3">
    <source>
        <dbReference type="Proteomes" id="UP001501442"/>
    </source>
</evidence>
<comment type="caution">
    <text evidence="2">The sequence shown here is derived from an EMBL/GenBank/DDBJ whole genome shotgun (WGS) entry which is preliminary data.</text>
</comment>
<dbReference type="SMART" id="SM00347">
    <property type="entry name" value="HTH_MARR"/>
    <property type="match status" value="1"/>
</dbReference>
<dbReference type="InterPro" id="IPR036390">
    <property type="entry name" value="WH_DNA-bd_sf"/>
</dbReference>
<dbReference type="InterPro" id="IPR036388">
    <property type="entry name" value="WH-like_DNA-bd_sf"/>
</dbReference>
<gene>
    <name evidence="2" type="ORF">GCM10023196_091980</name>
</gene>
<reference evidence="3" key="1">
    <citation type="journal article" date="2019" name="Int. J. Syst. Evol. Microbiol.">
        <title>The Global Catalogue of Microorganisms (GCM) 10K type strain sequencing project: providing services to taxonomists for standard genome sequencing and annotation.</title>
        <authorList>
            <consortium name="The Broad Institute Genomics Platform"/>
            <consortium name="The Broad Institute Genome Sequencing Center for Infectious Disease"/>
            <person name="Wu L."/>
            <person name="Ma J."/>
        </authorList>
    </citation>
    <scope>NUCLEOTIDE SEQUENCE [LARGE SCALE GENOMIC DNA]</scope>
    <source>
        <strain evidence="3">JCM 17939</strain>
    </source>
</reference>
<evidence type="ECO:0000259" key="1">
    <source>
        <dbReference type="PROSITE" id="PS50995"/>
    </source>
</evidence>
<protein>
    <recommendedName>
        <fullName evidence="1">HTH marR-type domain-containing protein</fullName>
    </recommendedName>
</protein>
<keyword evidence="3" id="KW-1185">Reference proteome</keyword>
<dbReference type="PANTHER" id="PTHR33164">
    <property type="entry name" value="TRANSCRIPTIONAL REGULATOR, MARR FAMILY"/>
    <property type="match status" value="1"/>
</dbReference>
<dbReference type="PANTHER" id="PTHR33164:SF106">
    <property type="entry name" value="TRANSCRIPTIONAL REGULATORY PROTEIN"/>
    <property type="match status" value="1"/>
</dbReference>
<feature type="domain" description="HTH marR-type" evidence="1">
    <location>
        <begin position="1"/>
        <end position="123"/>
    </location>
</feature>
<evidence type="ECO:0000313" key="2">
    <source>
        <dbReference type="EMBL" id="GAA4637588.1"/>
    </source>
</evidence>
<organism evidence="2 3">
    <name type="scientific">Actinoallomurus vinaceus</name>
    <dbReference type="NCBI Taxonomy" id="1080074"/>
    <lineage>
        <taxon>Bacteria</taxon>
        <taxon>Bacillati</taxon>
        <taxon>Actinomycetota</taxon>
        <taxon>Actinomycetes</taxon>
        <taxon>Streptosporangiales</taxon>
        <taxon>Thermomonosporaceae</taxon>
        <taxon>Actinoallomurus</taxon>
    </lineage>
</organism>
<dbReference type="InterPro" id="IPR000835">
    <property type="entry name" value="HTH_MarR-typ"/>
</dbReference>
<proteinExistence type="predicted"/>
<dbReference type="InterPro" id="IPR039422">
    <property type="entry name" value="MarR/SlyA-like"/>
</dbReference>
<dbReference type="PROSITE" id="PS50995">
    <property type="entry name" value="HTH_MARR_2"/>
    <property type="match status" value="1"/>
</dbReference>
<dbReference type="Proteomes" id="UP001501442">
    <property type="component" value="Unassembled WGS sequence"/>
</dbReference>
<dbReference type="Pfam" id="PF01047">
    <property type="entry name" value="MarR"/>
    <property type="match status" value="1"/>
</dbReference>
<dbReference type="EMBL" id="BAABHK010000020">
    <property type="protein sequence ID" value="GAA4637588.1"/>
    <property type="molecule type" value="Genomic_DNA"/>
</dbReference>
<dbReference type="SUPFAM" id="SSF46785">
    <property type="entry name" value="Winged helix' DNA-binding domain"/>
    <property type="match status" value="1"/>
</dbReference>
<name>A0ABP8UTC3_9ACTN</name>
<dbReference type="PRINTS" id="PR00598">
    <property type="entry name" value="HTHMARR"/>
</dbReference>
<accession>A0ABP8UTC3</accession>
<sequence length="139" mass="15653">MQAAVDAYDEAAARVLGVNRTDLRCLELLMRHGALTPGRIGPELGLTTGSVTAMLDRLERLGYATRSPDPGDRRKVLVTMTDTAREKAWRLYGPFATEGDALMREYSDADLEVLAGFLRRSRELYERQLERTLKEHAEK</sequence>
<dbReference type="Gene3D" id="1.10.10.10">
    <property type="entry name" value="Winged helix-like DNA-binding domain superfamily/Winged helix DNA-binding domain"/>
    <property type="match status" value="1"/>
</dbReference>